<feature type="transmembrane region" description="Helical" evidence="10">
    <location>
        <begin position="441"/>
        <end position="462"/>
    </location>
</feature>
<dbReference type="AlphaFoldDB" id="A0A940XP10"/>
<reference evidence="11 12" key="1">
    <citation type="submission" date="2021-04" db="EMBL/GenBank/DDBJ databases">
        <authorList>
            <person name="Tang X."/>
            <person name="Zhou X."/>
            <person name="Chen X."/>
            <person name="Cernava T."/>
            <person name="Zhang C."/>
        </authorList>
    </citation>
    <scope>NUCLEOTIDE SEQUENCE [LARGE SCALE GENOMIC DNA]</scope>
    <source>
        <strain evidence="11 12">BH-SS-21</strain>
    </source>
</reference>
<feature type="transmembrane region" description="Helical" evidence="10">
    <location>
        <begin position="328"/>
        <end position="351"/>
    </location>
</feature>
<dbReference type="RefSeq" id="WP_210881448.1">
    <property type="nucleotide sequence ID" value="NZ_JAGPYQ010000001.1"/>
</dbReference>
<evidence type="ECO:0000256" key="5">
    <source>
        <dbReference type="ARBA" id="ARBA00022960"/>
    </source>
</evidence>
<dbReference type="GO" id="GO:0009252">
    <property type="term" value="P:peptidoglycan biosynthetic process"/>
    <property type="evidence" value="ECO:0007669"/>
    <property type="project" value="UniProtKB-KW"/>
</dbReference>
<dbReference type="GO" id="GO:0005886">
    <property type="term" value="C:plasma membrane"/>
    <property type="evidence" value="ECO:0007669"/>
    <property type="project" value="UniProtKB-SubCell"/>
</dbReference>
<feature type="transmembrane region" description="Helical" evidence="10">
    <location>
        <begin position="532"/>
        <end position="555"/>
    </location>
</feature>
<feature type="transmembrane region" description="Helical" evidence="10">
    <location>
        <begin position="242"/>
        <end position="264"/>
    </location>
</feature>
<proteinExistence type="predicted"/>
<feature type="transmembrane region" description="Helical" evidence="10">
    <location>
        <begin position="694"/>
        <end position="716"/>
    </location>
</feature>
<name>A0A940XP10_9ACTN</name>
<feature type="compositionally biased region" description="Pro residues" evidence="9">
    <location>
        <begin position="20"/>
        <end position="36"/>
    </location>
</feature>
<dbReference type="Proteomes" id="UP000677413">
    <property type="component" value="Unassembled WGS sequence"/>
</dbReference>
<comment type="caution">
    <text evidence="11">The sequence shown here is derived from an EMBL/GenBank/DDBJ whole genome shotgun (WGS) entry which is preliminary data.</text>
</comment>
<evidence type="ECO:0000256" key="4">
    <source>
        <dbReference type="ARBA" id="ARBA00022692"/>
    </source>
</evidence>
<feature type="transmembrane region" description="Helical" evidence="10">
    <location>
        <begin position="285"/>
        <end position="308"/>
    </location>
</feature>
<evidence type="ECO:0000256" key="6">
    <source>
        <dbReference type="ARBA" id="ARBA00022984"/>
    </source>
</evidence>
<feature type="transmembrane region" description="Helical" evidence="10">
    <location>
        <begin position="482"/>
        <end position="506"/>
    </location>
</feature>
<evidence type="ECO:0000313" key="11">
    <source>
        <dbReference type="EMBL" id="MBQ0847802.1"/>
    </source>
</evidence>
<dbReference type="CDD" id="cd13123">
    <property type="entry name" value="MATE_MurJ_like"/>
    <property type="match status" value="1"/>
</dbReference>
<dbReference type="InterPro" id="IPR052031">
    <property type="entry name" value="Membrane_Transporter-Flippase"/>
</dbReference>
<dbReference type="EMBL" id="JAGPYQ010000001">
    <property type="protein sequence ID" value="MBQ0847802.1"/>
    <property type="molecule type" value="Genomic_DNA"/>
</dbReference>
<sequence length="738" mass="77079">MNAPYDGDRGQGAGGSGHPDGPPQGPPEPGEVPPQPAAEVYFQDAYAQDPYRAQDLSAQDPVTEALYDRAAHPPPPPGTYPPQPPLYAQPPQSPYAPDPRVWAQTPAPEPEGPTQYLPYGDDPRTTQFVGVDDLVTQAGEERHEPDAFAHLFQDQQQGGVQPPAGPPSVPPPAREPAAATTTAPPAPAAAPAKKSGGRASGLLKSSALMAAGTMVSRLTGFIRSALIVAALGVGLLGDTFQVAYQLPTMIYILTVGGGLNSVFVPQLVRAMKDDEDGGEAYANRLLTLVIVVLGALTALAVLAAPLLVRALSAPVAGNAAANDVAVTFARYFLPTIFFMGIHVVMGQILNARGKFGAMMWTPVLNNIVIIVTLGLFIWVYGTASSSGMKASTIPPEGEQLLGVGVLLGLVVQALAMIPYLRETGFRLRLRFDWKGHGLGKAAMLAKWTVLFVLANQAGAIVVTQLSTAAGKDSPVDGTGFAAYANAQLIWGLPQAIITVSLMAALLPRLARSAHEGDTGAVRDDISQGLRTTAVAIVPISFGFVALGVPMCTLMFGASGTSEATNMGFMLMAFGIGLIPYSVQYVVLRAFYAYEDTRTPFYNTVIVAIVNASASALCFLLLPPRWAVAGMAASYGLAYAIGVGVAWRRLSKRLGGDLDGGRVLRTYARLAIAAVPAALLSGAACYGISKSLGQGAGGSLIALVVGGVVLLGVFFVAARRMRIEELNGMVGMVRGRLGR</sequence>
<evidence type="ECO:0000256" key="8">
    <source>
        <dbReference type="ARBA" id="ARBA00023136"/>
    </source>
</evidence>
<feature type="transmembrane region" description="Helical" evidence="10">
    <location>
        <begin position="218"/>
        <end position="236"/>
    </location>
</feature>
<protein>
    <submittedName>
        <fullName evidence="11">Murein biosynthesis integral membrane protein MurJ</fullName>
    </submittedName>
</protein>
<keyword evidence="6" id="KW-0573">Peptidoglycan synthesis</keyword>
<keyword evidence="3" id="KW-1003">Cell membrane</keyword>
<accession>A0A940XP10</accession>
<dbReference type="PANTHER" id="PTHR43549">
    <property type="entry name" value="MULTIDRUG RESISTANCE PROTEIN YPNP-RELATED"/>
    <property type="match status" value="1"/>
</dbReference>
<feature type="transmembrane region" description="Helical" evidence="10">
    <location>
        <begin position="666"/>
        <end position="688"/>
    </location>
</feature>
<evidence type="ECO:0000256" key="1">
    <source>
        <dbReference type="ARBA" id="ARBA00004651"/>
    </source>
</evidence>
<keyword evidence="8 10" id="KW-0472">Membrane</keyword>
<dbReference type="PRINTS" id="PR01806">
    <property type="entry name" value="VIRFACTRMVIN"/>
</dbReference>
<evidence type="ECO:0000256" key="10">
    <source>
        <dbReference type="SAM" id="Phobius"/>
    </source>
</evidence>
<evidence type="ECO:0000256" key="7">
    <source>
        <dbReference type="ARBA" id="ARBA00022989"/>
    </source>
</evidence>
<evidence type="ECO:0000256" key="2">
    <source>
        <dbReference type="ARBA" id="ARBA00022448"/>
    </source>
</evidence>
<dbReference type="NCBIfam" id="TIGR01695">
    <property type="entry name" value="murJ_mviN"/>
    <property type="match status" value="1"/>
</dbReference>
<gene>
    <name evidence="11" type="primary">murJ</name>
    <name evidence="11" type="ORF">J8N05_06180</name>
</gene>
<feature type="transmembrane region" description="Helical" evidence="10">
    <location>
        <begin position="567"/>
        <end position="587"/>
    </location>
</feature>
<feature type="compositionally biased region" description="Pro residues" evidence="9">
    <location>
        <begin position="72"/>
        <end position="97"/>
    </location>
</feature>
<feature type="transmembrane region" description="Helical" evidence="10">
    <location>
        <begin position="400"/>
        <end position="420"/>
    </location>
</feature>
<feature type="region of interest" description="Disordered" evidence="9">
    <location>
        <begin position="156"/>
        <end position="198"/>
    </location>
</feature>
<dbReference type="Pfam" id="PF03023">
    <property type="entry name" value="MurJ"/>
    <property type="match status" value="1"/>
</dbReference>
<keyword evidence="4 10" id="KW-0812">Transmembrane</keyword>
<evidence type="ECO:0000256" key="9">
    <source>
        <dbReference type="SAM" id="MobiDB-lite"/>
    </source>
</evidence>
<keyword evidence="2" id="KW-0813">Transport</keyword>
<feature type="transmembrane region" description="Helical" evidence="10">
    <location>
        <begin position="627"/>
        <end position="646"/>
    </location>
</feature>
<keyword evidence="5" id="KW-0133">Cell shape</keyword>
<feature type="transmembrane region" description="Helical" evidence="10">
    <location>
        <begin position="363"/>
        <end position="380"/>
    </location>
</feature>
<feature type="compositionally biased region" description="Pro residues" evidence="9">
    <location>
        <begin position="163"/>
        <end position="174"/>
    </location>
</feature>
<feature type="region of interest" description="Disordered" evidence="9">
    <location>
        <begin position="1"/>
        <end position="127"/>
    </location>
</feature>
<dbReference type="GO" id="GO:0008360">
    <property type="term" value="P:regulation of cell shape"/>
    <property type="evidence" value="ECO:0007669"/>
    <property type="project" value="UniProtKB-KW"/>
</dbReference>
<evidence type="ECO:0000313" key="12">
    <source>
        <dbReference type="Proteomes" id="UP000677413"/>
    </source>
</evidence>
<feature type="transmembrane region" description="Helical" evidence="10">
    <location>
        <begin position="599"/>
        <end position="621"/>
    </location>
</feature>
<keyword evidence="12" id="KW-1185">Reference proteome</keyword>
<dbReference type="PANTHER" id="PTHR43549:SF3">
    <property type="entry name" value="MULTIDRUG RESISTANCE PROTEIN YPNP-RELATED"/>
    <property type="match status" value="1"/>
</dbReference>
<dbReference type="InterPro" id="IPR004268">
    <property type="entry name" value="MurJ"/>
</dbReference>
<keyword evidence="7 10" id="KW-1133">Transmembrane helix</keyword>
<comment type="subcellular location">
    <subcellularLocation>
        <location evidence="1">Cell membrane</location>
        <topology evidence="1">Multi-pass membrane protein</topology>
    </subcellularLocation>
</comment>
<organism evidence="11 12">
    <name type="scientific">Streptomyces liliiviolaceus</name>
    <dbReference type="NCBI Taxonomy" id="2823109"/>
    <lineage>
        <taxon>Bacteria</taxon>
        <taxon>Bacillati</taxon>
        <taxon>Actinomycetota</taxon>
        <taxon>Actinomycetes</taxon>
        <taxon>Kitasatosporales</taxon>
        <taxon>Streptomycetaceae</taxon>
        <taxon>Streptomyces</taxon>
    </lineage>
</organism>
<evidence type="ECO:0000256" key="3">
    <source>
        <dbReference type="ARBA" id="ARBA00022475"/>
    </source>
</evidence>